<sequence length="270" mass="28692">MFSGLGGLAGLLSHSLNPVVRVKTASDHSLEVAFDEMDEFDLAHVYIDPHSELMTVVAETMDGRLRTTRSVKLPCAVEQPRQITAQMHGGRVIVTIPADALSSQPEVPTAGPTAPLGAPSAEPAKPPAEHAAEPVAPSGSAPAARGAERAAPAGPKEPKAVPVHVYPPKAGKMEVDHDKKAKSLRITVHGMDADGIAVDIEGKMLHANGRAWDQSSDVHKVFKLPARVLKPEAIKAVYEPALHDLLITIPDDALERKDETARLRHKIAVG</sequence>
<dbReference type="InterPro" id="IPR008978">
    <property type="entry name" value="HSP20-like_chaperone"/>
</dbReference>
<gene>
    <name evidence="2" type="ORF">KFE25_003300</name>
</gene>
<dbReference type="OrthoDB" id="1431247at2759"/>
<accession>A0A8J5XM50</accession>
<comment type="caution">
    <text evidence="2">The sequence shown here is derived from an EMBL/GenBank/DDBJ whole genome shotgun (WGS) entry which is preliminary data.</text>
</comment>
<dbReference type="SUPFAM" id="SSF49764">
    <property type="entry name" value="HSP20-like chaperones"/>
    <property type="match status" value="1"/>
</dbReference>
<feature type="compositionally biased region" description="Low complexity" evidence="1">
    <location>
        <begin position="133"/>
        <end position="154"/>
    </location>
</feature>
<proteinExistence type="predicted"/>
<protein>
    <recommendedName>
        <fullName evidence="4">SHSP domain-containing protein</fullName>
    </recommendedName>
</protein>
<dbReference type="AlphaFoldDB" id="A0A8J5XM50"/>
<dbReference type="Proteomes" id="UP000751190">
    <property type="component" value="Unassembled WGS sequence"/>
</dbReference>
<evidence type="ECO:0000313" key="2">
    <source>
        <dbReference type="EMBL" id="KAG8464237.1"/>
    </source>
</evidence>
<feature type="compositionally biased region" description="Low complexity" evidence="1">
    <location>
        <begin position="108"/>
        <end position="123"/>
    </location>
</feature>
<name>A0A8J5XM50_DIALT</name>
<reference evidence="2" key="1">
    <citation type="submission" date="2021-05" db="EMBL/GenBank/DDBJ databases">
        <title>The genome of the haptophyte Pavlova lutheri (Diacronema luteri, Pavlovales) - a model for lipid biosynthesis in eukaryotic algae.</title>
        <authorList>
            <person name="Hulatt C.J."/>
            <person name="Posewitz M.C."/>
        </authorList>
    </citation>
    <scope>NUCLEOTIDE SEQUENCE</scope>
    <source>
        <strain evidence="2">NIVA-4/92</strain>
    </source>
</reference>
<dbReference type="EMBL" id="JAGTXO010000013">
    <property type="protein sequence ID" value="KAG8464237.1"/>
    <property type="molecule type" value="Genomic_DNA"/>
</dbReference>
<organism evidence="2 3">
    <name type="scientific">Diacronema lutheri</name>
    <name type="common">Unicellular marine alga</name>
    <name type="synonym">Monochrysis lutheri</name>
    <dbReference type="NCBI Taxonomy" id="2081491"/>
    <lineage>
        <taxon>Eukaryota</taxon>
        <taxon>Haptista</taxon>
        <taxon>Haptophyta</taxon>
        <taxon>Pavlovophyceae</taxon>
        <taxon>Pavlovales</taxon>
        <taxon>Pavlovaceae</taxon>
        <taxon>Diacronema</taxon>
    </lineage>
</organism>
<feature type="region of interest" description="Disordered" evidence="1">
    <location>
        <begin position="102"/>
        <end position="163"/>
    </location>
</feature>
<evidence type="ECO:0000313" key="3">
    <source>
        <dbReference type="Proteomes" id="UP000751190"/>
    </source>
</evidence>
<evidence type="ECO:0008006" key="4">
    <source>
        <dbReference type="Google" id="ProtNLM"/>
    </source>
</evidence>
<keyword evidence="3" id="KW-1185">Reference proteome</keyword>
<evidence type="ECO:0000256" key="1">
    <source>
        <dbReference type="SAM" id="MobiDB-lite"/>
    </source>
</evidence>